<keyword evidence="5 11" id="KW-0812">Transmembrane</keyword>
<sequence>MKKSRLAQGVSIVLMMGAMQMSFAQDGKAPGGDDAGSDEKKSMATLDAIMVTSQRRVQNVQDVPLSVTAMGSEQLDRMQVATTTDLIQHVPNMSGGEASGSGSNQYTLRGLYNSETAATFDSPVGTYVDGIFLARMSANNFALFDVERIEVLRGPQGTLFGRNTTGGAVNIILKKPMNVFGGTAEVGFGDYGYWQVRGSVDLPVSETIATRVSAYQLDEDGWVRNVTVGGRNNAHASRGVRAAMTWNITDNVVWDLAADYIEEEGANIPSVKSGNRFVSRSGLQALNPLTVGRKSTLPGNYVGNDTLGITSTFRVATGLGDVEVITGYRDLATGFNVDYYDNPLPIGGYVVNQHSTHEQITQEVKLTGGRGPWNYTTGIYYFHEANDTDFATSFTLGSGVPFIETDSRFYNDTESLAVYGQFDYAFTERLTVTAGARLTDERKDIHFVDNGNPNAAAVISDDILTNAGIPLSQSERVLTPRLAAQYELSDDAMLFASATRGFKSGGWNVRGSTAATLQGFGPEQIWSYEAGLRSDWLDRRLRVNLTAFYGITDDLQIASAFIPAGGGAPAFPVGNYSGFKSYGTELEVEAAPTERLRLFAALGYNKTKYVDISETVQAQLERCQESIAGGITPRPNCGAGIITADGRIADPARAPEWTGTVGATYIAPLTSNWDFVPSVAWRYTGDYNTSATGLVNAEQSAFSQVSAGVSLERADGRLSFSGGCTNCTNESYMLSLIGGHTWWSEPRRWQVSMRVNF</sequence>
<dbReference type="Pfam" id="PF07715">
    <property type="entry name" value="Plug"/>
    <property type="match status" value="1"/>
</dbReference>
<accession>A0ABT6MQ33</accession>
<keyword evidence="7" id="KW-0406">Ion transport</keyword>
<dbReference type="InterPro" id="IPR012910">
    <property type="entry name" value="Plug_dom"/>
</dbReference>
<evidence type="ECO:0000256" key="3">
    <source>
        <dbReference type="ARBA" id="ARBA00022452"/>
    </source>
</evidence>
<dbReference type="Pfam" id="PF00593">
    <property type="entry name" value="TonB_dep_Rec_b-barrel"/>
    <property type="match status" value="1"/>
</dbReference>
<gene>
    <name evidence="16" type="ORF">QF205_03855</name>
</gene>
<comment type="similarity">
    <text evidence="11 12">Belongs to the TonB-dependent receptor family.</text>
</comment>
<protein>
    <submittedName>
        <fullName evidence="16">TonB-dependent receptor</fullName>
    </submittedName>
</protein>
<name>A0ABT6MQ33_9GAMM</name>
<dbReference type="PROSITE" id="PS52016">
    <property type="entry name" value="TONB_DEPENDENT_REC_3"/>
    <property type="match status" value="1"/>
</dbReference>
<feature type="domain" description="TonB-dependent receptor-like beta-barrel" evidence="14">
    <location>
        <begin position="292"/>
        <end position="726"/>
    </location>
</feature>
<keyword evidence="4" id="KW-0410">Iron transport</keyword>
<dbReference type="EMBL" id="JARYGX010000009">
    <property type="protein sequence ID" value="MDH7452218.1"/>
    <property type="molecule type" value="Genomic_DNA"/>
</dbReference>
<keyword evidence="17" id="KW-1185">Reference proteome</keyword>
<evidence type="ECO:0000256" key="7">
    <source>
        <dbReference type="ARBA" id="ARBA00023065"/>
    </source>
</evidence>
<comment type="caution">
    <text evidence="16">The sequence shown here is derived from an EMBL/GenBank/DDBJ whole genome shotgun (WGS) entry which is preliminary data.</text>
</comment>
<dbReference type="Gene3D" id="2.40.170.20">
    <property type="entry name" value="TonB-dependent receptor, beta-barrel domain"/>
    <property type="match status" value="1"/>
</dbReference>
<dbReference type="InterPro" id="IPR036942">
    <property type="entry name" value="Beta-barrel_TonB_sf"/>
</dbReference>
<evidence type="ECO:0000256" key="4">
    <source>
        <dbReference type="ARBA" id="ARBA00022496"/>
    </source>
</evidence>
<evidence type="ECO:0000256" key="12">
    <source>
        <dbReference type="RuleBase" id="RU003357"/>
    </source>
</evidence>
<keyword evidence="16" id="KW-0675">Receptor</keyword>
<evidence type="ECO:0000256" key="10">
    <source>
        <dbReference type="ARBA" id="ARBA00023237"/>
    </source>
</evidence>
<feature type="domain" description="TonB-dependent receptor plug" evidence="15">
    <location>
        <begin position="60"/>
        <end position="168"/>
    </location>
</feature>
<feature type="chain" id="PRO_5047295418" evidence="13">
    <location>
        <begin position="25"/>
        <end position="757"/>
    </location>
</feature>
<evidence type="ECO:0000256" key="6">
    <source>
        <dbReference type="ARBA" id="ARBA00023004"/>
    </source>
</evidence>
<evidence type="ECO:0000256" key="9">
    <source>
        <dbReference type="ARBA" id="ARBA00023136"/>
    </source>
</evidence>
<dbReference type="SUPFAM" id="SSF56935">
    <property type="entry name" value="Porins"/>
    <property type="match status" value="1"/>
</dbReference>
<dbReference type="InterPro" id="IPR000531">
    <property type="entry name" value="Beta-barrel_TonB"/>
</dbReference>
<feature type="signal peptide" evidence="13">
    <location>
        <begin position="1"/>
        <end position="24"/>
    </location>
</feature>
<evidence type="ECO:0000256" key="13">
    <source>
        <dbReference type="SAM" id="SignalP"/>
    </source>
</evidence>
<keyword evidence="3 11" id="KW-1134">Transmembrane beta strand</keyword>
<keyword evidence="10 11" id="KW-0998">Cell outer membrane</keyword>
<evidence type="ECO:0000256" key="8">
    <source>
        <dbReference type="ARBA" id="ARBA00023077"/>
    </source>
</evidence>
<keyword evidence="13" id="KW-0732">Signal</keyword>
<evidence type="ECO:0000256" key="2">
    <source>
        <dbReference type="ARBA" id="ARBA00022448"/>
    </source>
</evidence>
<reference evidence="16" key="1">
    <citation type="journal article" date="2007" name="Int. J. Syst. Evol. Microbiol.">
        <title>Luteimonas composti sp. nov., a moderately thermophilic bacterium isolated from food waste.</title>
        <authorList>
            <person name="Young C.C."/>
            <person name="Kampfer P."/>
            <person name="Chen W.M."/>
            <person name="Yen W.S."/>
            <person name="Arun A.B."/>
            <person name="Lai W.A."/>
            <person name="Shen F.T."/>
            <person name="Rekha P.D."/>
            <person name="Lin K.Y."/>
            <person name="Chou J.H."/>
        </authorList>
    </citation>
    <scope>NUCLEOTIDE SEQUENCE</scope>
    <source>
        <strain evidence="16">CC-YY355</strain>
    </source>
</reference>
<dbReference type="PANTHER" id="PTHR32552:SF81">
    <property type="entry name" value="TONB-DEPENDENT OUTER MEMBRANE RECEPTOR"/>
    <property type="match status" value="1"/>
</dbReference>
<evidence type="ECO:0000256" key="5">
    <source>
        <dbReference type="ARBA" id="ARBA00022692"/>
    </source>
</evidence>
<evidence type="ECO:0000256" key="11">
    <source>
        <dbReference type="PROSITE-ProRule" id="PRU01360"/>
    </source>
</evidence>
<keyword evidence="9 11" id="KW-0472">Membrane</keyword>
<proteinExistence type="inferred from homology"/>
<evidence type="ECO:0000313" key="16">
    <source>
        <dbReference type="EMBL" id="MDH7452218.1"/>
    </source>
</evidence>
<organism evidence="16 17">
    <name type="scientific">Luteimonas composti</name>
    <dbReference type="NCBI Taxonomy" id="398257"/>
    <lineage>
        <taxon>Bacteria</taxon>
        <taxon>Pseudomonadati</taxon>
        <taxon>Pseudomonadota</taxon>
        <taxon>Gammaproteobacteria</taxon>
        <taxon>Lysobacterales</taxon>
        <taxon>Lysobacteraceae</taxon>
        <taxon>Luteimonas</taxon>
    </lineage>
</organism>
<evidence type="ECO:0000259" key="14">
    <source>
        <dbReference type="Pfam" id="PF00593"/>
    </source>
</evidence>
<keyword evidence="8 12" id="KW-0798">TonB box</keyword>
<evidence type="ECO:0000256" key="1">
    <source>
        <dbReference type="ARBA" id="ARBA00004571"/>
    </source>
</evidence>
<dbReference type="RefSeq" id="WP_280941419.1">
    <property type="nucleotide sequence ID" value="NZ_JARYGX010000009.1"/>
</dbReference>
<dbReference type="InterPro" id="IPR039426">
    <property type="entry name" value="TonB-dep_rcpt-like"/>
</dbReference>
<evidence type="ECO:0000313" key="17">
    <source>
        <dbReference type="Proteomes" id="UP001160550"/>
    </source>
</evidence>
<reference evidence="16" key="2">
    <citation type="submission" date="2023-04" db="EMBL/GenBank/DDBJ databases">
        <authorList>
            <person name="Sun J.-Q."/>
        </authorList>
    </citation>
    <scope>NUCLEOTIDE SEQUENCE</scope>
    <source>
        <strain evidence="16">CC-YY355</strain>
    </source>
</reference>
<comment type="subcellular location">
    <subcellularLocation>
        <location evidence="1 11">Cell outer membrane</location>
        <topology evidence="1 11">Multi-pass membrane protein</topology>
    </subcellularLocation>
</comment>
<evidence type="ECO:0000259" key="15">
    <source>
        <dbReference type="Pfam" id="PF07715"/>
    </source>
</evidence>
<keyword evidence="6" id="KW-0408">Iron</keyword>
<dbReference type="PANTHER" id="PTHR32552">
    <property type="entry name" value="FERRICHROME IRON RECEPTOR-RELATED"/>
    <property type="match status" value="1"/>
</dbReference>
<dbReference type="Proteomes" id="UP001160550">
    <property type="component" value="Unassembled WGS sequence"/>
</dbReference>
<dbReference type="CDD" id="cd01347">
    <property type="entry name" value="ligand_gated_channel"/>
    <property type="match status" value="1"/>
</dbReference>
<keyword evidence="2 11" id="KW-0813">Transport</keyword>